<reference evidence="13" key="1">
    <citation type="submission" date="2021-02" db="EMBL/GenBank/DDBJ databases">
        <authorList>
            <person name="Nowell W R."/>
        </authorList>
    </citation>
    <scope>NUCLEOTIDE SEQUENCE</scope>
</reference>
<proteinExistence type="inferred from homology"/>
<gene>
    <name evidence="13" type="ORF">ZHD862_LOCUS889</name>
</gene>
<dbReference type="GO" id="GO:0000082">
    <property type="term" value="P:G1/S transition of mitotic cell cycle"/>
    <property type="evidence" value="ECO:0007669"/>
    <property type="project" value="TreeGrafter"/>
</dbReference>
<dbReference type="CDD" id="cd07829">
    <property type="entry name" value="STKc_CDK_like"/>
    <property type="match status" value="1"/>
</dbReference>
<dbReference type="EMBL" id="CAJNOT010000014">
    <property type="protein sequence ID" value="CAF0771678.1"/>
    <property type="molecule type" value="Genomic_DNA"/>
</dbReference>
<keyword evidence="7 10" id="KW-0067">ATP-binding</keyword>
<dbReference type="EC" id="2.7.11.22" evidence="2"/>
<dbReference type="Gene3D" id="3.30.200.20">
    <property type="entry name" value="Phosphorylase Kinase, domain 1"/>
    <property type="match status" value="1"/>
</dbReference>
<name>A0A813QSB3_9BILA</name>
<dbReference type="InterPro" id="IPR050108">
    <property type="entry name" value="CDK"/>
</dbReference>
<dbReference type="FunFam" id="1.10.510.10:FF:000611">
    <property type="entry name" value="CMGC family protein kinase"/>
    <property type="match status" value="1"/>
</dbReference>
<evidence type="ECO:0000256" key="3">
    <source>
        <dbReference type="ARBA" id="ARBA00022527"/>
    </source>
</evidence>
<sequence length="339" mass="39987">MLSTGYGGFIDCSWHEIEHYSQQLENDFQRTEKLGGGTYGDVFRVRHRITGEIYALKQIRDEHETNGVPATAIREATILKQLNHSNIIKLQDIFLTNERCYFLLEYMDEDLKRYLDRNRPLDRQIIKSFMYQLFDAIFYCHKHRIIHRDIKPHNILVNHENQIKLCDFGLARAFTIPMKTYTHEIVTLWYRAPEILLGSLSYGTPVDIWSIGCIFGEMYQGWPLFHGDSEIDQIFQIFKILGTPSEDDWPNIYLLPQFKSSFPKFKIQKKQLRQIVDNDEIAYDLFKRLLACDPMIRIAARYALRHSYFTGCDHKKSLSPKINTKTNQIQYDENNNISI</sequence>
<dbReference type="PANTHER" id="PTHR24056">
    <property type="entry name" value="CELL DIVISION PROTEIN KINASE"/>
    <property type="match status" value="1"/>
</dbReference>
<evidence type="ECO:0000256" key="8">
    <source>
        <dbReference type="ARBA" id="ARBA00047811"/>
    </source>
</evidence>
<dbReference type="PROSITE" id="PS50011">
    <property type="entry name" value="PROTEIN_KINASE_DOM"/>
    <property type="match status" value="1"/>
</dbReference>
<feature type="domain" description="Protein kinase" evidence="12">
    <location>
        <begin position="28"/>
        <end position="309"/>
    </location>
</feature>
<accession>A0A813QSB3</accession>
<comment type="catalytic activity">
    <reaction evidence="8">
        <text>L-threonyl-[protein] + ATP = O-phospho-L-threonyl-[protein] + ADP + H(+)</text>
        <dbReference type="Rhea" id="RHEA:46608"/>
        <dbReference type="Rhea" id="RHEA-COMP:11060"/>
        <dbReference type="Rhea" id="RHEA-COMP:11605"/>
        <dbReference type="ChEBI" id="CHEBI:15378"/>
        <dbReference type="ChEBI" id="CHEBI:30013"/>
        <dbReference type="ChEBI" id="CHEBI:30616"/>
        <dbReference type="ChEBI" id="CHEBI:61977"/>
        <dbReference type="ChEBI" id="CHEBI:456216"/>
        <dbReference type="EC" id="2.7.11.22"/>
    </reaction>
</comment>
<dbReference type="GO" id="GO:0005737">
    <property type="term" value="C:cytoplasm"/>
    <property type="evidence" value="ECO:0007669"/>
    <property type="project" value="TreeGrafter"/>
</dbReference>
<evidence type="ECO:0000256" key="2">
    <source>
        <dbReference type="ARBA" id="ARBA00012425"/>
    </source>
</evidence>
<evidence type="ECO:0000259" key="12">
    <source>
        <dbReference type="PROSITE" id="PS50011"/>
    </source>
</evidence>
<dbReference type="SMART" id="SM00220">
    <property type="entry name" value="S_TKc"/>
    <property type="match status" value="1"/>
</dbReference>
<comment type="caution">
    <text evidence="13">The sequence shown here is derived from an EMBL/GenBank/DDBJ whole genome shotgun (WGS) entry which is preliminary data.</text>
</comment>
<dbReference type="GO" id="GO:0000307">
    <property type="term" value="C:cyclin-dependent protein kinase holoenzyme complex"/>
    <property type="evidence" value="ECO:0007669"/>
    <property type="project" value="TreeGrafter"/>
</dbReference>
<evidence type="ECO:0000256" key="7">
    <source>
        <dbReference type="ARBA" id="ARBA00022840"/>
    </source>
</evidence>
<protein>
    <recommendedName>
        <fullName evidence="2">cyclin-dependent kinase</fullName>
        <ecNumber evidence="2">2.7.11.22</ecNumber>
    </recommendedName>
</protein>
<comment type="catalytic activity">
    <reaction evidence="9">
        <text>L-seryl-[protein] + ATP = O-phospho-L-seryl-[protein] + ADP + H(+)</text>
        <dbReference type="Rhea" id="RHEA:17989"/>
        <dbReference type="Rhea" id="RHEA-COMP:9863"/>
        <dbReference type="Rhea" id="RHEA-COMP:11604"/>
        <dbReference type="ChEBI" id="CHEBI:15378"/>
        <dbReference type="ChEBI" id="CHEBI:29999"/>
        <dbReference type="ChEBI" id="CHEBI:30616"/>
        <dbReference type="ChEBI" id="CHEBI:83421"/>
        <dbReference type="ChEBI" id="CHEBI:456216"/>
        <dbReference type="EC" id="2.7.11.22"/>
    </reaction>
</comment>
<evidence type="ECO:0000256" key="1">
    <source>
        <dbReference type="ARBA" id="ARBA00006485"/>
    </source>
</evidence>
<evidence type="ECO:0000256" key="4">
    <source>
        <dbReference type="ARBA" id="ARBA00022679"/>
    </source>
</evidence>
<dbReference type="Pfam" id="PF00069">
    <property type="entry name" value="Pkinase"/>
    <property type="match status" value="1"/>
</dbReference>
<dbReference type="PANTHER" id="PTHR24056:SF254">
    <property type="entry name" value="CYCLIN-DEPENDENT KINASE 2"/>
    <property type="match status" value="1"/>
</dbReference>
<dbReference type="GO" id="GO:0005634">
    <property type="term" value="C:nucleus"/>
    <property type="evidence" value="ECO:0007669"/>
    <property type="project" value="TreeGrafter"/>
</dbReference>
<dbReference type="InterPro" id="IPR008271">
    <property type="entry name" value="Ser/Thr_kinase_AS"/>
</dbReference>
<dbReference type="GO" id="GO:0010468">
    <property type="term" value="P:regulation of gene expression"/>
    <property type="evidence" value="ECO:0007669"/>
    <property type="project" value="TreeGrafter"/>
</dbReference>
<evidence type="ECO:0000256" key="10">
    <source>
        <dbReference type="PROSITE-ProRule" id="PRU10141"/>
    </source>
</evidence>
<dbReference type="PROSITE" id="PS00108">
    <property type="entry name" value="PROTEIN_KINASE_ST"/>
    <property type="match status" value="1"/>
</dbReference>
<organism evidence="13 14">
    <name type="scientific">Rotaria sordida</name>
    <dbReference type="NCBI Taxonomy" id="392033"/>
    <lineage>
        <taxon>Eukaryota</taxon>
        <taxon>Metazoa</taxon>
        <taxon>Spiralia</taxon>
        <taxon>Gnathifera</taxon>
        <taxon>Rotifera</taxon>
        <taxon>Eurotatoria</taxon>
        <taxon>Bdelloidea</taxon>
        <taxon>Philodinida</taxon>
        <taxon>Philodinidae</taxon>
        <taxon>Rotaria</taxon>
    </lineage>
</organism>
<dbReference type="FunFam" id="3.30.200.20:FF:000927">
    <property type="entry name" value="Cyclin-dependent kinase 2"/>
    <property type="match status" value="1"/>
</dbReference>
<evidence type="ECO:0000256" key="11">
    <source>
        <dbReference type="RuleBase" id="RU000304"/>
    </source>
</evidence>
<evidence type="ECO:0000313" key="13">
    <source>
        <dbReference type="EMBL" id="CAF0771678.1"/>
    </source>
</evidence>
<dbReference type="Proteomes" id="UP000663864">
    <property type="component" value="Unassembled WGS sequence"/>
</dbReference>
<evidence type="ECO:0000256" key="9">
    <source>
        <dbReference type="ARBA" id="ARBA00048367"/>
    </source>
</evidence>
<evidence type="ECO:0000256" key="6">
    <source>
        <dbReference type="ARBA" id="ARBA00022777"/>
    </source>
</evidence>
<evidence type="ECO:0000256" key="5">
    <source>
        <dbReference type="ARBA" id="ARBA00022741"/>
    </source>
</evidence>
<dbReference type="Gene3D" id="1.10.510.10">
    <property type="entry name" value="Transferase(Phosphotransferase) domain 1"/>
    <property type="match status" value="1"/>
</dbReference>
<dbReference type="GO" id="GO:0007165">
    <property type="term" value="P:signal transduction"/>
    <property type="evidence" value="ECO:0007669"/>
    <property type="project" value="TreeGrafter"/>
</dbReference>
<dbReference type="InterPro" id="IPR017441">
    <property type="entry name" value="Protein_kinase_ATP_BS"/>
</dbReference>
<feature type="binding site" evidence="10">
    <location>
        <position position="57"/>
    </location>
    <ligand>
        <name>ATP</name>
        <dbReference type="ChEBI" id="CHEBI:30616"/>
    </ligand>
</feature>
<dbReference type="PROSITE" id="PS00107">
    <property type="entry name" value="PROTEIN_KINASE_ATP"/>
    <property type="match status" value="1"/>
</dbReference>
<keyword evidence="3 11" id="KW-0723">Serine/threonine-protein kinase</keyword>
<dbReference type="InterPro" id="IPR011009">
    <property type="entry name" value="Kinase-like_dom_sf"/>
</dbReference>
<dbReference type="GO" id="GO:0010389">
    <property type="term" value="P:regulation of G2/M transition of mitotic cell cycle"/>
    <property type="evidence" value="ECO:0007669"/>
    <property type="project" value="TreeGrafter"/>
</dbReference>
<comment type="similarity">
    <text evidence="1">Belongs to the protein kinase superfamily. CMGC Ser/Thr protein kinase family. CDC2/CDKX subfamily.</text>
</comment>
<dbReference type="GO" id="GO:0030332">
    <property type="term" value="F:cyclin binding"/>
    <property type="evidence" value="ECO:0007669"/>
    <property type="project" value="TreeGrafter"/>
</dbReference>
<dbReference type="SUPFAM" id="SSF56112">
    <property type="entry name" value="Protein kinase-like (PK-like)"/>
    <property type="match status" value="1"/>
</dbReference>
<keyword evidence="6" id="KW-0418">Kinase</keyword>
<dbReference type="GO" id="GO:0004693">
    <property type="term" value="F:cyclin-dependent protein serine/threonine kinase activity"/>
    <property type="evidence" value="ECO:0007669"/>
    <property type="project" value="UniProtKB-EC"/>
</dbReference>
<evidence type="ECO:0000313" key="14">
    <source>
        <dbReference type="Proteomes" id="UP000663864"/>
    </source>
</evidence>
<dbReference type="AlphaFoldDB" id="A0A813QSB3"/>
<keyword evidence="4" id="KW-0808">Transferase</keyword>
<keyword evidence="5 10" id="KW-0547">Nucleotide-binding</keyword>
<dbReference type="InterPro" id="IPR000719">
    <property type="entry name" value="Prot_kinase_dom"/>
</dbReference>
<dbReference type="GO" id="GO:0005524">
    <property type="term" value="F:ATP binding"/>
    <property type="evidence" value="ECO:0007669"/>
    <property type="project" value="UniProtKB-UniRule"/>
</dbReference>